<protein>
    <submittedName>
        <fullName evidence="2">Uncharacterized protein</fullName>
    </submittedName>
</protein>
<dbReference type="Proteomes" id="UP000269221">
    <property type="component" value="Unassembled WGS sequence"/>
</dbReference>
<feature type="compositionally biased region" description="Polar residues" evidence="1">
    <location>
        <begin position="48"/>
        <end position="60"/>
    </location>
</feature>
<feature type="compositionally biased region" description="Polar residues" evidence="1">
    <location>
        <begin position="10"/>
        <end position="21"/>
    </location>
</feature>
<feature type="region of interest" description="Disordered" evidence="1">
    <location>
        <begin position="36"/>
        <end position="60"/>
    </location>
</feature>
<dbReference type="EMBL" id="QRBI01000105">
    <property type="protein sequence ID" value="RMC13574.1"/>
    <property type="molecule type" value="Genomic_DNA"/>
</dbReference>
<evidence type="ECO:0000256" key="1">
    <source>
        <dbReference type="SAM" id="MobiDB-lite"/>
    </source>
</evidence>
<evidence type="ECO:0000313" key="3">
    <source>
        <dbReference type="Proteomes" id="UP000269221"/>
    </source>
</evidence>
<accession>A0A3M0KQH0</accession>
<gene>
    <name evidence="2" type="ORF">DUI87_08650</name>
</gene>
<keyword evidence="3" id="KW-1185">Reference proteome</keyword>
<evidence type="ECO:0000313" key="2">
    <source>
        <dbReference type="EMBL" id="RMC13574.1"/>
    </source>
</evidence>
<dbReference type="AlphaFoldDB" id="A0A3M0KQH0"/>
<proteinExistence type="predicted"/>
<name>A0A3M0KQH0_HIRRU</name>
<organism evidence="2 3">
    <name type="scientific">Hirundo rustica rustica</name>
    <dbReference type="NCBI Taxonomy" id="333673"/>
    <lineage>
        <taxon>Eukaryota</taxon>
        <taxon>Metazoa</taxon>
        <taxon>Chordata</taxon>
        <taxon>Craniata</taxon>
        <taxon>Vertebrata</taxon>
        <taxon>Euteleostomi</taxon>
        <taxon>Archelosauria</taxon>
        <taxon>Archosauria</taxon>
        <taxon>Dinosauria</taxon>
        <taxon>Saurischia</taxon>
        <taxon>Theropoda</taxon>
        <taxon>Coelurosauria</taxon>
        <taxon>Aves</taxon>
        <taxon>Neognathae</taxon>
        <taxon>Neoaves</taxon>
        <taxon>Telluraves</taxon>
        <taxon>Australaves</taxon>
        <taxon>Passeriformes</taxon>
        <taxon>Sylvioidea</taxon>
        <taxon>Hirundinidae</taxon>
        <taxon>Hirundo</taxon>
    </lineage>
</organism>
<comment type="caution">
    <text evidence="2">The sequence shown here is derived from an EMBL/GenBank/DDBJ whole genome shotgun (WGS) entry which is preliminary data.</text>
</comment>
<sequence length="105" mass="11053">MGPETGLGTKLQQGPKSTQEMGLSCLSVTKTNLEKDTTMGCARGTRPEPTSQLTKDPTPVTTKHMYTCLGPAVDSSPGNWGLETASGVCRSTLEKACAQLPPRSL</sequence>
<reference evidence="2 3" key="1">
    <citation type="submission" date="2018-07" db="EMBL/GenBank/DDBJ databases">
        <title>A high quality draft genome assembly of the barn swallow (H. rustica rustica).</title>
        <authorList>
            <person name="Formenti G."/>
            <person name="Chiara M."/>
            <person name="Poveda L."/>
            <person name="Francoijs K.-J."/>
            <person name="Bonisoli-Alquati A."/>
            <person name="Canova L."/>
            <person name="Gianfranceschi L."/>
            <person name="Horner D.S."/>
            <person name="Saino N."/>
        </authorList>
    </citation>
    <scope>NUCLEOTIDE SEQUENCE [LARGE SCALE GENOMIC DNA]</scope>
    <source>
        <strain evidence="2">Chelidonia</strain>
        <tissue evidence="2">Blood</tissue>
    </source>
</reference>
<feature type="region of interest" description="Disordered" evidence="1">
    <location>
        <begin position="1"/>
        <end position="21"/>
    </location>
</feature>